<keyword evidence="1" id="KW-0472">Membrane</keyword>
<dbReference type="AlphaFoldDB" id="A0A0M3IF73"/>
<organism evidence="2 3">
    <name type="scientific">Ascaris lumbricoides</name>
    <name type="common">Giant roundworm</name>
    <dbReference type="NCBI Taxonomy" id="6252"/>
    <lineage>
        <taxon>Eukaryota</taxon>
        <taxon>Metazoa</taxon>
        <taxon>Ecdysozoa</taxon>
        <taxon>Nematoda</taxon>
        <taxon>Chromadorea</taxon>
        <taxon>Rhabditida</taxon>
        <taxon>Spirurina</taxon>
        <taxon>Ascaridomorpha</taxon>
        <taxon>Ascaridoidea</taxon>
        <taxon>Ascarididae</taxon>
        <taxon>Ascaris</taxon>
    </lineage>
</organism>
<evidence type="ECO:0000313" key="2">
    <source>
        <dbReference type="Proteomes" id="UP000036681"/>
    </source>
</evidence>
<feature type="transmembrane region" description="Helical" evidence="1">
    <location>
        <begin position="74"/>
        <end position="99"/>
    </location>
</feature>
<evidence type="ECO:0000313" key="3">
    <source>
        <dbReference type="WBParaSite" id="ALUE_0001683201-mRNA-1"/>
    </source>
</evidence>
<proteinExistence type="predicted"/>
<protein>
    <submittedName>
        <fullName evidence="3">Uncharacterized protein</fullName>
    </submittedName>
</protein>
<accession>A0A0M3IF73</accession>
<reference evidence="3" key="1">
    <citation type="submission" date="2017-02" db="UniProtKB">
        <authorList>
            <consortium name="WormBaseParasite"/>
        </authorList>
    </citation>
    <scope>IDENTIFICATION</scope>
</reference>
<keyword evidence="1" id="KW-1133">Transmembrane helix</keyword>
<keyword evidence="1" id="KW-0812">Transmembrane</keyword>
<evidence type="ECO:0000256" key="1">
    <source>
        <dbReference type="SAM" id="Phobius"/>
    </source>
</evidence>
<dbReference type="WBParaSite" id="ALUE_0001683201-mRNA-1">
    <property type="protein sequence ID" value="ALUE_0001683201-mRNA-1"/>
    <property type="gene ID" value="ALUE_0001683201"/>
</dbReference>
<name>A0A0M3IF73_ASCLU</name>
<sequence length="139" mass="15341">MKSISGGVSASDMMSEFSRTMSGIRRLFIPSDFHDAQAHISKIFSGEFCLKTCGMEDIQYAAQKAAEMMAAMRICAIVLTVFTVLSMTLLTGVLFFYFLKKGFSIGRYHSVELPTMKSRPPDMLTLNSAVSSLSRSLVD</sequence>
<keyword evidence="2" id="KW-1185">Reference proteome</keyword>
<dbReference type="Proteomes" id="UP000036681">
    <property type="component" value="Unplaced"/>
</dbReference>